<dbReference type="eggNOG" id="COG0619">
    <property type="taxonomic scope" value="Bacteria"/>
</dbReference>
<accession>C7RRR6</accession>
<evidence type="ECO:0000256" key="1">
    <source>
        <dbReference type="SAM" id="Phobius"/>
    </source>
</evidence>
<sequence>MHPASGLLVWLVALVLIQCLEGSHLLLAGLLSLLLSGSKAQRRCARLAWGARWLFVSLFVIMAWGGAGEPAWSGLLAPSREGLADALTHVGRLLLVLMAVAILRERMSLPELLTGTRRLLGPLRRLGVDPDRGLVRLLLVLRHLETLPRPRDWRILLDVPTTGNTEEVFEIADRPFSGGDFLVLALVAGTLATVWLWQA</sequence>
<dbReference type="EMBL" id="CP001715">
    <property type="protein sequence ID" value="ACV34555.1"/>
    <property type="molecule type" value="Genomic_DNA"/>
</dbReference>
<feature type="transmembrane region" description="Helical" evidence="1">
    <location>
        <begin position="86"/>
        <end position="103"/>
    </location>
</feature>
<feature type="transmembrane region" description="Helical" evidence="1">
    <location>
        <begin position="6"/>
        <end position="35"/>
    </location>
</feature>
<name>C7RRR6_ACCRE</name>
<dbReference type="KEGG" id="app:CAP2UW1_1227"/>
<keyword evidence="1" id="KW-0472">Membrane</keyword>
<keyword evidence="1" id="KW-0812">Transmembrane</keyword>
<reference evidence="2" key="2">
    <citation type="submission" date="2009-09" db="EMBL/GenBank/DDBJ databases">
        <title>Complete sequence of chromosome of Candidatus Accumulibacter phosphatis clade IIA str. UW-1.</title>
        <authorList>
            <consortium name="US DOE Joint Genome Institute"/>
            <person name="Martin H.G."/>
            <person name="Ivanova N."/>
            <person name="Kunin V."/>
            <person name="Warnecke F."/>
            <person name="Barry K."/>
            <person name="He S."/>
            <person name="Salamov A."/>
            <person name="Szeto E."/>
            <person name="Dalin E."/>
            <person name="Pangilinan J.L."/>
            <person name="Lapidus A."/>
            <person name="Lowry S."/>
            <person name="Kyrpides N.C."/>
            <person name="McMahon K.D."/>
            <person name="Hugenholtz P."/>
        </authorList>
    </citation>
    <scope>NUCLEOTIDE SEQUENCE [LARGE SCALE GENOMIC DNA]</scope>
    <source>
        <strain evidence="2">UW-1</strain>
    </source>
</reference>
<evidence type="ECO:0000313" key="2">
    <source>
        <dbReference type="EMBL" id="ACV34555.1"/>
    </source>
</evidence>
<feature type="transmembrane region" description="Helical" evidence="1">
    <location>
        <begin position="47"/>
        <end position="66"/>
    </location>
</feature>
<dbReference type="OrthoDB" id="9182850at2"/>
<proteinExistence type="predicted"/>
<gene>
    <name evidence="2" type="ordered locus">CAP2UW1_1227</name>
</gene>
<dbReference type="STRING" id="522306.CAP2UW1_1227"/>
<protein>
    <recommendedName>
        <fullName evidence="3">Cobalt transport protein</fullName>
    </recommendedName>
</protein>
<reference evidence="2" key="1">
    <citation type="submission" date="2009-08" db="EMBL/GenBank/DDBJ databases">
        <authorList>
            <consortium name="US DOE Joint Genome Institute"/>
            <person name="Lucas S."/>
            <person name="Copeland A."/>
            <person name="Lapidus A."/>
            <person name="Glavina del Rio T."/>
            <person name="Dalin E."/>
            <person name="Tice H."/>
            <person name="Bruce D."/>
            <person name="Barry K."/>
            <person name="Pitluck S."/>
            <person name="Lowry S."/>
            <person name="Larimer F."/>
            <person name="Land M."/>
            <person name="Hauser L."/>
            <person name="Kyrpides N."/>
            <person name="Ivanova N."/>
            <person name="McMahon K.D."/>
            <person name="Hugenholtz P."/>
        </authorList>
    </citation>
    <scope>NUCLEOTIDE SEQUENCE</scope>
    <source>
        <strain evidence="2">UW-1</strain>
    </source>
</reference>
<organism evidence="2">
    <name type="scientific">Accumulibacter regalis</name>
    <dbReference type="NCBI Taxonomy" id="522306"/>
    <lineage>
        <taxon>Bacteria</taxon>
        <taxon>Pseudomonadati</taxon>
        <taxon>Pseudomonadota</taxon>
        <taxon>Betaproteobacteria</taxon>
        <taxon>Candidatus Accumulibacter</taxon>
    </lineage>
</organism>
<dbReference type="AlphaFoldDB" id="C7RRR6"/>
<dbReference type="HOGENOM" id="CLU_108519_0_0_4"/>
<evidence type="ECO:0008006" key="3">
    <source>
        <dbReference type="Google" id="ProtNLM"/>
    </source>
</evidence>
<keyword evidence="1" id="KW-1133">Transmembrane helix</keyword>
<feature type="transmembrane region" description="Helical" evidence="1">
    <location>
        <begin position="181"/>
        <end position="198"/>
    </location>
</feature>